<dbReference type="PANTHER" id="PTHR46638:SF1">
    <property type="entry name" value="CORRINOID ADENOSYLTRANSFERASE"/>
    <property type="match status" value="1"/>
</dbReference>
<dbReference type="RefSeq" id="WP_013485830.1">
    <property type="nucleotide sequence ID" value="NC_014828.1"/>
</dbReference>
<reference evidence="1 2" key="1">
    <citation type="submission" date="2010-12" db="EMBL/GenBank/DDBJ databases">
        <title>Complete sequence of Ethanoligenens harbinense YUAN-3.</title>
        <authorList>
            <person name="Lucas S."/>
            <person name="Copeland A."/>
            <person name="Lapidus A."/>
            <person name="Cheng J.-F."/>
            <person name="Bruce D."/>
            <person name="Goodwin L."/>
            <person name="Pitluck S."/>
            <person name="Chertkov O."/>
            <person name="Misra M."/>
            <person name="Detter J.C."/>
            <person name="Han C."/>
            <person name="Tapia R."/>
            <person name="Land M."/>
            <person name="Hauser L."/>
            <person name="Jeffries C."/>
            <person name="Kyrpides N."/>
            <person name="Ivanova N."/>
            <person name="Mikhailova N."/>
            <person name="Wang A."/>
            <person name="Mouttaki H."/>
            <person name="He Z."/>
            <person name="Zhou J."/>
            <person name="Hemme C.L."/>
            <person name="Woyke T."/>
        </authorList>
    </citation>
    <scope>NUCLEOTIDE SEQUENCE [LARGE SCALE GENOMIC DNA]</scope>
    <source>
        <strain evidence="2">DSM 18485 / JCM 12961 / CGMCC 1.5033 / YUAN-3</strain>
    </source>
</reference>
<dbReference type="PANTHER" id="PTHR46638">
    <property type="entry name" value="CORRINOID ADENOSYLTRANSFERASE"/>
    <property type="match status" value="1"/>
</dbReference>
<dbReference type="Gene3D" id="3.40.50.300">
    <property type="entry name" value="P-loop containing nucleotide triphosphate hydrolases"/>
    <property type="match status" value="1"/>
</dbReference>
<dbReference type="PIRSF" id="PIRSF015617">
    <property type="entry name" value="Adensltrnsf_CobA"/>
    <property type="match status" value="1"/>
</dbReference>
<evidence type="ECO:0000313" key="2">
    <source>
        <dbReference type="Proteomes" id="UP000001551"/>
    </source>
</evidence>
<dbReference type="Proteomes" id="UP000001551">
    <property type="component" value="Chromosome"/>
</dbReference>
<dbReference type="eggNOG" id="COG2109">
    <property type="taxonomic scope" value="Bacteria"/>
</dbReference>
<evidence type="ECO:0000313" key="1">
    <source>
        <dbReference type="EMBL" id="ADU27482.1"/>
    </source>
</evidence>
<dbReference type="InterPro" id="IPR027417">
    <property type="entry name" value="P-loop_NTPase"/>
</dbReference>
<keyword evidence="1" id="KW-0808">Transferase</keyword>
<dbReference type="SUPFAM" id="SSF52540">
    <property type="entry name" value="P-loop containing nucleoside triphosphate hydrolases"/>
    <property type="match status" value="1"/>
</dbReference>
<dbReference type="KEGG" id="eha:Ethha_1964"/>
<dbReference type="STRING" id="663278.Ethha_1964"/>
<name>E6U2U0_ETHHY</name>
<dbReference type="InterPro" id="IPR003724">
    <property type="entry name" value="CblAdoTrfase_CobA"/>
</dbReference>
<gene>
    <name evidence="1" type="ordered locus">Ethha_1964</name>
</gene>
<protein>
    <submittedName>
        <fullName evidence="1">ATP:corrinoid adenosyltransferase BtuR/CobO/CobP</fullName>
    </submittedName>
</protein>
<keyword evidence="2" id="KW-1185">Reference proteome</keyword>
<dbReference type="AlphaFoldDB" id="E6U2U0"/>
<dbReference type="Pfam" id="PF02572">
    <property type="entry name" value="CobA_CobO_BtuR"/>
    <property type="match status" value="1"/>
</dbReference>
<dbReference type="HOGENOM" id="CLU_088595_2_0_9"/>
<accession>E6U2U0</accession>
<dbReference type="GO" id="GO:0008817">
    <property type="term" value="F:corrinoid adenosyltransferase activity"/>
    <property type="evidence" value="ECO:0007669"/>
    <property type="project" value="InterPro"/>
</dbReference>
<dbReference type="CDD" id="cd00561">
    <property type="entry name" value="CobA_ACA"/>
    <property type="match status" value="1"/>
</dbReference>
<sequence length="172" mass="18686">MAETGLVHIYTGDGKGKTTAAMGLACRAAGAGLRVLVVQFLKGRDTGELYSLRRLGIRVLRTDVKKFIPYMDEAERAVCREGQERCFREACAALPQYDLVVLDEAIGAASAGMLDPAALLACVRGRPKGVELVLTGRDAPQALIDCADYVSEIRCVKHPYDRGIQARRGIEF</sequence>
<dbReference type="GO" id="GO:0009236">
    <property type="term" value="P:cobalamin biosynthetic process"/>
    <property type="evidence" value="ECO:0007669"/>
    <property type="project" value="InterPro"/>
</dbReference>
<organism evidence="1 2">
    <name type="scientific">Ethanoligenens harbinense (strain DSM 18485 / JCM 12961 / CGMCC 1.5033 / YUAN-3)</name>
    <dbReference type="NCBI Taxonomy" id="663278"/>
    <lineage>
        <taxon>Bacteria</taxon>
        <taxon>Bacillati</taxon>
        <taxon>Bacillota</taxon>
        <taxon>Clostridia</taxon>
        <taxon>Eubacteriales</taxon>
        <taxon>Oscillospiraceae</taxon>
        <taxon>Ethanoligenens</taxon>
    </lineage>
</organism>
<proteinExistence type="predicted"/>
<dbReference type="EMBL" id="CP002400">
    <property type="protein sequence ID" value="ADU27482.1"/>
    <property type="molecule type" value="Genomic_DNA"/>
</dbReference>
<dbReference type="GO" id="GO:0005524">
    <property type="term" value="F:ATP binding"/>
    <property type="evidence" value="ECO:0007669"/>
    <property type="project" value="InterPro"/>
</dbReference>